<proteinExistence type="predicted"/>
<evidence type="ECO:0000313" key="1">
    <source>
        <dbReference type="EMBL" id="JAS46531.1"/>
    </source>
</evidence>
<dbReference type="EMBL" id="GECZ01023238">
    <property type="protein sequence ID" value="JAS46531.1"/>
    <property type="molecule type" value="Transcribed_RNA"/>
</dbReference>
<dbReference type="AlphaFoldDB" id="A0A1B6F8Q6"/>
<name>A0A1B6F8Q6_9HEMI</name>
<feature type="non-terminal residue" evidence="1">
    <location>
        <position position="107"/>
    </location>
</feature>
<protein>
    <submittedName>
        <fullName evidence="1">Uncharacterized protein</fullName>
    </submittedName>
</protein>
<accession>A0A1B6F8Q6</accession>
<sequence length="107" mass="12278">MHDIGNYIITTSTSIYTFKSELWIPGEELCEVCRFSSYPSLRYLYPRLSHICHGVANYLEGPVEVVFLLIQDQERPDGFGWPPVEPRPGRPGGIYPPLIIRIQVENK</sequence>
<organism evidence="1">
    <name type="scientific">Cuerna arida</name>
    <dbReference type="NCBI Taxonomy" id="1464854"/>
    <lineage>
        <taxon>Eukaryota</taxon>
        <taxon>Metazoa</taxon>
        <taxon>Ecdysozoa</taxon>
        <taxon>Arthropoda</taxon>
        <taxon>Hexapoda</taxon>
        <taxon>Insecta</taxon>
        <taxon>Pterygota</taxon>
        <taxon>Neoptera</taxon>
        <taxon>Paraneoptera</taxon>
        <taxon>Hemiptera</taxon>
        <taxon>Auchenorrhyncha</taxon>
        <taxon>Membracoidea</taxon>
        <taxon>Cicadellidae</taxon>
        <taxon>Cicadellinae</taxon>
        <taxon>Proconiini</taxon>
        <taxon>Cuerna</taxon>
    </lineage>
</organism>
<gene>
    <name evidence="1" type="ORF">g.28851</name>
</gene>
<reference evidence="1" key="1">
    <citation type="submission" date="2015-11" db="EMBL/GenBank/DDBJ databases">
        <title>De novo transcriptome assembly of four potential Pierce s Disease insect vectors from Arizona vineyards.</title>
        <authorList>
            <person name="Tassone E.E."/>
        </authorList>
    </citation>
    <scope>NUCLEOTIDE SEQUENCE</scope>
</reference>